<dbReference type="PROSITE" id="PS50949">
    <property type="entry name" value="HTH_GNTR"/>
    <property type="match status" value="1"/>
</dbReference>
<dbReference type="SUPFAM" id="SSF46785">
    <property type="entry name" value="Winged helix' DNA-binding domain"/>
    <property type="match status" value="1"/>
</dbReference>
<dbReference type="Gene3D" id="1.10.10.10">
    <property type="entry name" value="Winged helix-like DNA-binding domain superfamily/Winged helix DNA-binding domain"/>
    <property type="match status" value="1"/>
</dbReference>
<evidence type="ECO:0000313" key="5">
    <source>
        <dbReference type="EMBL" id="SES02677.1"/>
    </source>
</evidence>
<dbReference type="EMBL" id="FOGZ01000033">
    <property type="protein sequence ID" value="SES02677.1"/>
    <property type="molecule type" value="Genomic_DNA"/>
</dbReference>
<sequence>MLTWVSKVRHCFRTLGFHSAGQKLPSVRQLAKDLQVAAGTVMRAYTELEADGLIETRPGSTARVRAGHELPEAVRNPVCALIATAHQQGMSMSDTIDAVQALWTEESENPSLMAHAVT</sequence>
<dbReference type="PANTHER" id="PTHR38445">
    <property type="entry name" value="HTH-TYPE TRANSCRIPTIONAL REPRESSOR YTRA"/>
    <property type="match status" value="1"/>
</dbReference>
<evidence type="ECO:0000256" key="3">
    <source>
        <dbReference type="ARBA" id="ARBA00023163"/>
    </source>
</evidence>
<evidence type="ECO:0000256" key="2">
    <source>
        <dbReference type="ARBA" id="ARBA00023125"/>
    </source>
</evidence>
<keyword evidence="3" id="KW-0804">Transcription</keyword>
<organism evidence="5 6">
    <name type="scientific">Propionibacterium cyclohexanicum</name>
    <dbReference type="NCBI Taxonomy" id="64702"/>
    <lineage>
        <taxon>Bacteria</taxon>
        <taxon>Bacillati</taxon>
        <taxon>Actinomycetota</taxon>
        <taxon>Actinomycetes</taxon>
        <taxon>Propionibacteriales</taxon>
        <taxon>Propionibacteriaceae</taxon>
        <taxon>Propionibacterium</taxon>
    </lineage>
</organism>
<keyword evidence="1" id="KW-0805">Transcription regulation</keyword>
<evidence type="ECO:0000256" key="1">
    <source>
        <dbReference type="ARBA" id="ARBA00023015"/>
    </source>
</evidence>
<evidence type="ECO:0000259" key="4">
    <source>
        <dbReference type="PROSITE" id="PS50949"/>
    </source>
</evidence>
<dbReference type="InterPro" id="IPR036388">
    <property type="entry name" value="WH-like_DNA-bd_sf"/>
</dbReference>
<dbReference type="STRING" id="64702.SAMN05443377_1338"/>
<accession>A0A1H9U0I3</accession>
<dbReference type="PANTHER" id="PTHR38445:SF7">
    <property type="entry name" value="GNTR-FAMILY TRANSCRIPTIONAL REGULATOR"/>
    <property type="match status" value="1"/>
</dbReference>
<reference evidence="5 6" key="1">
    <citation type="submission" date="2016-10" db="EMBL/GenBank/DDBJ databases">
        <authorList>
            <person name="de Groot N.N."/>
        </authorList>
    </citation>
    <scope>NUCLEOTIDE SEQUENCE [LARGE SCALE GENOMIC DNA]</scope>
    <source>
        <strain evidence="5 6">DSM 16859</strain>
    </source>
</reference>
<dbReference type="InterPro" id="IPR036390">
    <property type="entry name" value="WH_DNA-bd_sf"/>
</dbReference>
<dbReference type="Pfam" id="PF00392">
    <property type="entry name" value="GntR"/>
    <property type="match status" value="1"/>
</dbReference>
<protein>
    <submittedName>
        <fullName evidence="5">DNA-binding transcriptional regulator YhcF, GntR family</fullName>
    </submittedName>
</protein>
<dbReference type="GO" id="GO:0003677">
    <property type="term" value="F:DNA binding"/>
    <property type="evidence" value="ECO:0007669"/>
    <property type="project" value="UniProtKB-KW"/>
</dbReference>
<name>A0A1H9U0I3_9ACTN</name>
<dbReference type="GO" id="GO:0003700">
    <property type="term" value="F:DNA-binding transcription factor activity"/>
    <property type="evidence" value="ECO:0007669"/>
    <property type="project" value="InterPro"/>
</dbReference>
<dbReference type="Proteomes" id="UP000198815">
    <property type="component" value="Unassembled WGS sequence"/>
</dbReference>
<keyword evidence="6" id="KW-1185">Reference proteome</keyword>
<gene>
    <name evidence="5" type="ORF">SAMN05443377_1338</name>
</gene>
<dbReference type="RefSeq" id="WP_091971306.1">
    <property type="nucleotide sequence ID" value="NZ_FOGZ01000033.1"/>
</dbReference>
<dbReference type="AlphaFoldDB" id="A0A1H9U0I3"/>
<proteinExistence type="predicted"/>
<dbReference type="SMART" id="SM00345">
    <property type="entry name" value="HTH_GNTR"/>
    <property type="match status" value="1"/>
</dbReference>
<keyword evidence="2 5" id="KW-0238">DNA-binding</keyword>
<dbReference type="CDD" id="cd07377">
    <property type="entry name" value="WHTH_GntR"/>
    <property type="match status" value="1"/>
</dbReference>
<dbReference type="InterPro" id="IPR000524">
    <property type="entry name" value="Tscrpt_reg_HTH_GntR"/>
</dbReference>
<feature type="domain" description="HTH gntR-type" evidence="4">
    <location>
        <begin position="1"/>
        <end position="67"/>
    </location>
</feature>
<dbReference type="OrthoDB" id="4307011at2"/>
<evidence type="ECO:0000313" key="6">
    <source>
        <dbReference type="Proteomes" id="UP000198815"/>
    </source>
</evidence>